<proteinExistence type="predicted"/>
<feature type="region of interest" description="Disordered" evidence="1">
    <location>
        <begin position="53"/>
        <end position="73"/>
    </location>
</feature>
<evidence type="ECO:0000313" key="2">
    <source>
        <dbReference type="EMBL" id="OMH25004.1"/>
    </source>
</evidence>
<comment type="caution">
    <text evidence="2">The sequence shown here is derived from an EMBL/GenBank/DDBJ whole genome shotgun (WGS) entry which is preliminary data.</text>
</comment>
<name>A0A1R1LBX1_9MICC</name>
<sequence>MDRRSSHYAANAAWVACTVLAFNRARGRAAAAVHATARWARLLTRVITVPARIASTGPPGATTTRPDHQPQRT</sequence>
<gene>
    <name evidence="2" type="ORF">BKD30_06865</name>
</gene>
<evidence type="ECO:0000256" key="1">
    <source>
        <dbReference type="SAM" id="MobiDB-lite"/>
    </source>
</evidence>
<keyword evidence="3" id="KW-1185">Reference proteome</keyword>
<evidence type="ECO:0000313" key="3">
    <source>
        <dbReference type="Proteomes" id="UP000187085"/>
    </source>
</evidence>
<protein>
    <submittedName>
        <fullName evidence="2">Uncharacterized protein</fullName>
    </submittedName>
</protein>
<dbReference type="PROSITE" id="PS51257">
    <property type="entry name" value="PROKAR_LIPOPROTEIN"/>
    <property type="match status" value="1"/>
</dbReference>
<reference evidence="2 3" key="1">
    <citation type="submission" date="2016-12" db="EMBL/GenBank/DDBJ databases">
        <title>Draft genome of Tersicoccus phoenicis 1P05MA.</title>
        <authorList>
            <person name="Nakajima Y."/>
            <person name="Yoshizawa S."/>
            <person name="Nakamura K."/>
            <person name="Ogura Y."/>
            <person name="Hayashi T."/>
            <person name="Kogure K."/>
        </authorList>
    </citation>
    <scope>NUCLEOTIDE SEQUENCE [LARGE SCALE GENOMIC DNA]</scope>
    <source>
        <strain evidence="2 3">1p05MA</strain>
    </source>
</reference>
<dbReference type="RefSeq" id="WP_076703462.1">
    <property type="nucleotide sequence ID" value="NZ_MRDE01000038.1"/>
</dbReference>
<organism evidence="2 3">
    <name type="scientific">Tersicoccus phoenicis</name>
    <dbReference type="NCBI Taxonomy" id="554083"/>
    <lineage>
        <taxon>Bacteria</taxon>
        <taxon>Bacillati</taxon>
        <taxon>Actinomycetota</taxon>
        <taxon>Actinomycetes</taxon>
        <taxon>Micrococcales</taxon>
        <taxon>Micrococcaceae</taxon>
        <taxon>Tersicoccus</taxon>
    </lineage>
</organism>
<dbReference type="Proteomes" id="UP000187085">
    <property type="component" value="Unassembled WGS sequence"/>
</dbReference>
<dbReference type="AlphaFoldDB" id="A0A1R1LBX1"/>
<accession>A0A1R1LBX1</accession>
<dbReference type="EMBL" id="MRDE01000038">
    <property type="protein sequence ID" value="OMH25004.1"/>
    <property type="molecule type" value="Genomic_DNA"/>
</dbReference>